<reference evidence="1 2" key="1">
    <citation type="submission" date="2013-06" db="EMBL/GenBank/DDBJ databases">
        <authorList>
            <person name="Weinstock G."/>
            <person name="Sodergren E."/>
            <person name="Lobos E.A."/>
            <person name="Fulton L."/>
            <person name="Fulton R."/>
            <person name="Courtney L."/>
            <person name="Fronick C."/>
            <person name="O'Laughlin M."/>
            <person name="Godfrey J."/>
            <person name="Wilson R.M."/>
            <person name="Miner T."/>
            <person name="Farmer C."/>
            <person name="Delehaunty K."/>
            <person name="Cordes M."/>
            <person name="Minx P."/>
            <person name="Tomlinson C."/>
            <person name="Chen J."/>
            <person name="Wollam A."/>
            <person name="Pepin K.H."/>
            <person name="Bhonagiri V."/>
            <person name="Zhang X."/>
            <person name="Warren W."/>
            <person name="Mitreva M."/>
            <person name="Mardis E.R."/>
            <person name="Wilson R.K."/>
        </authorList>
    </citation>
    <scope>NUCLEOTIDE SEQUENCE [LARGE SCALE GENOMIC DNA]</scope>
    <source>
        <strain evidence="1 2">ATCC 29426</strain>
    </source>
</reference>
<comment type="caution">
    <text evidence="1">The sequence shown here is derived from an EMBL/GenBank/DDBJ whole genome shotgun (WGS) entry which is preliminary data.</text>
</comment>
<dbReference type="Proteomes" id="UP000016660">
    <property type="component" value="Unassembled WGS sequence"/>
</dbReference>
<accession>A0ABN0NQM6</accession>
<evidence type="ECO:0000313" key="2">
    <source>
        <dbReference type="Proteomes" id="UP000016660"/>
    </source>
</evidence>
<dbReference type="EMBL" id="AWUY01000178">
    <property type="protein sequence ID" value="ERJ75284.1"/>
    <property type="molecule type" value="Genomic_DNA"/>
</dbReference>
<protein>
    <submittedName>
        <fullName evidence="1">Uncharacterized protein</fullName>
    </submittedName>
</protein>
<keyword evidence="2" id="KW-1185">Reference proteome</keyword>
<sequence>MSKHRLFFIAKIKAKQSLMNKEKYKINHLANYLQILHRNDLCQIF</sequence>
<gene>
    <name evidence="1" type="ORF">HMPREF0653_01999</name>
</gene>
<proteinExistence type="predicted"/>
<evidence type="ECO:0000313" key="1">
    <source>
        <dbReference type="EMBL" id="ERJ75284.1"/>
    </source>
</evidence>
<name>A0ABN0NQM6_9BACT</name>
<organism evidence="1 2">
    <name type="scientific">Prevotella disiens JCM 6334 = ATCC 29426</name>
    <dbReference type="NCBI Taxonomy" id="1235811"/>
    <lineage>
        <taxon>Bacteria</taxon>
        <taxon>Pseudomonadati</taxon>
        <taxon>Bacteroidota</taxon>
        <taxon>Bacteroidia</taxon>
        <taxon>Bacteroidales</taxon>
        <taxon>Prevotellaceae</taxon>
        <taxon>Prevotella</taxon>
    </lineage>
</organism>